<accession>A0A0B5APX0</accession>
<evidence type="ECO:0000313" key="3">
    <source>
        <dbReference type="Proteomes" id="UP000031449"/>
    </source>
</evidence>
<evidence type="ECO:0000256" key="1">
    <source>
        <dbReference type="SAM" id="SignalP"/>
    </source>
</evidence>
<dbReference type="BioCyc" id="JESP1508404:G14D9-12239-MONOMER"/>
<protein>
    <submittedName>
        <fullName evidence="2">Uncharacterized protein</fullName>
    </submittedName>
</protein>
<dbReference type="InterPro" id="IPR051922">
    <property type="entry name" value="Bact_Sporulation_Assoc"/>
</dbReference>
<organism evidence="2 3">
    <name type="scientific">Jeotgalibacillus malaysiensis</name>
    <dbReference type="NCBI Taxonomy" id="1508404"/>
    <lineage>
        <taxon>Bacteria</taxon>
        <taxon>Bacillati</taxon>
        <taxon>Bacillota</taxon>
        <taxon>Bacilli</taxon>
        <taxon>Bacillales</taxon>
        <taxon>Caryophanaceae</taxon>
        <taxon>Jeotgalibacillus</taxon>
    </lineage>
</organism>
<dbReference type="STRING" id="1508404.JMA_29580"/>
<reference evidence="2 3" key="1">
    <citation type="submission" date="2014-08" db="EMBL/GenBank/DDBJ databases">
        <title>Complete genome of a marine bacteria Jeotgalibacillus malaysiensis.</title>
        <authorList>
            <person name="Yaakop A.S."/>
            <person name="Chan K.-G."/>
            <person name="Goh K.M."/>
        </authorList>
    </citation>
    <scope>NUCLEOTIDE SEQUENCE [LARGE SCALE GENOMIC DNA]</scope>
    <source>
        <strain evidence="2 3">D5</strain>
    </source>
</reference>
<dbReference type="AlphaFoldDB" id="A0A0B5APX0"/>
<dbReference type="EMBL" id="CP009416">
    <property type="protein sequence ID" value="AJD92275.1"/>
    <property type="molecule type" value="Genomic_DNA"/>
</dbReference>
<feature type="signal peptide" evidence="1">
    <location>
        <begin position="1"/>
        <end position="28"/>
    </location>
</feature>
<dbReference type="Pfam" id="PF04122">
    <property type="entry name" value="CW_binding_2"/>
    <property type="match status" value="3"/>
</dbReference>
<dbReference type="KEGG" id="jeo:JMA_29580"/>
<proteinExistence type="predicted"/>
<feature type="chain" id="PRO_5039309906" evidence="1">
    <location>
        <begin position="29"/>
        <end position="818"/>
    </location>
</feature>
<dbReference type="PANTHER" id="PTHR30032">
    <property type="entry name" value="N-ACETYLMURAMOYL-L-ALANINE AMIDASE-RELATED"/>
    <property type="match status" value="1"/>
</dbReference>
<dbReference type="Gene3D" id="1.10.530.10">
    <property type="match status" value="1"/>
</dbReference>
<keyword evidence="3" id="KW-1185">Reference proteome</keyword>
<keyword evidence="1" id="KW-0732">Signal</keyword>
<dbReference type="HOGENOM" id="CLU_351926_0_0_9"/>
<evidence type="ECO:0000313" key="2">
    <source>
        <dbReference type="EMBL" id="AJD92275.1"/>
    </source>
</evidence>
<name>A0A0B5APX0_9BACL</name>
<sequence>MNVKRMYVSLSAALLLMLSVFITEQTTAASNNHYLPLDDQTEITLSSGSVTANNEGDSAALTIGSYDQSFAFADIEAVQVIEKDGVEYITAVIRYAGNGNTFSVKTLINDAGKVEEVHDTGEWGDATYELTDRGFSVNQLIEEEEENPLVFKAYYTYENQKVTQNQGFNDSRVKQEAFSLQSKTDVKVVGENPSAAEINQLLTEAAKAYDVPPEVVKSIAYIESNWGQYWDDGNIPEQYMTQYQSSCTPEAVEKANKDKLILAWDGTNVKLGFDCIGIGFMQVSDWRNIENETAREEYVAELKSDIVTNIEEGLIILNEKWENQFINFDDGEPHFPKVNDQDRRMIDNWYFAVMAYNGVSQRNDPTQNPGATYQDKVFNLIESNGLIEISDFPVDQLTTSYSPGGYIRFNQYQVNTPAPISQSKIKLMPGQSALIFGNGGTNTPLRSLTNPDSILDRLPELTKVKILDQPIAYPTANRLNHFHYVPVETESGQKGYVASSYVSPLSVSLEGLTRYETAASISDYGWDNTETDTVVIGRGDLPIDALTGSVFAASKNAPLLLTRTDQLMQPVIDELKRLKPQNVFILGGEPAISKEVESQIDAMKFGEQDVKVFRVAGETRYSTAVSIAEQFAGTTVDEVFLTTGNEKSPDALSIAAYAGSQGKPIMITRTEELRQEVINYIKERKVSKVTIIGGPTAVSKKVEDDLKKLVTTVERVSGDDRYETSIAIADKYYPQLVNRNDVFVARGDIIVDALSGSALAGRYGTPLILTRSTSAPAVTEKWLSSYNKELTKPVLHFLGTTDVISASTRTTLEKAALK</sequence>
<dbReference type="PANTHER" id="PTHR30032:SF8">
    <property type="entry name" value="GERMINATION-SPECIFIC N-ACETYLMURAMOYL-L-ALANINE AMIDASE"/>
    <property type="match status" value="1"/>
</dbReference>
<gene>
    <name evidence="2" type="ORF">JMA_29580</name>
</gene>
<dbReference type="OrthoDB" id="2690990at2"/>
<dbReference type="InterPro" id="IPR007253">
    <property type="entry name" value="Cell_wall-bd_2"/>
</dbReference>
<dbReference type="Gene3D" id="3.40.50.12090">
    <property type="match status" value="2"/>
</dbReference>
<dbReference type="Proteomes" id="UP000031449">
    <property type="component" value="Chromosome"/>
</dbReference>
<dbReference type="InterPro" id="IPR023346">
    <property type="entry name" value="Lysozyme-like_dom_sf"/>
</dbReference>
<dbReference type="SUPFAM" id="SSF53955">
    <property type="entry name" value="Lysozyme-like"/>
    <property type="match status" value="1"/>
</dbReference>